<gene>
    <name evidence="1" type="ORF">N1F79_19135</name>
</gene>
<keyword evidence="2" id="KW-1185">Reference proteome</keyword>
<reference evidence="1 2" key="1">
    <citation type="submission" date="2022-09" db="EMBL/GenBank/DDBJ databases">
        <title>Genome sequencing of Flavivirga sp. MEBiC05379.</title>
        <authorList>
            <person name="Oh H.-M."/>
            <person name="Kwon K.K."/>
            <person name="Park M.J."/>
            <person name="Yang S.-H."/>
        </authorList>
    </citation>
    <scope>NUCLEOTIDE SEQUENCE [LARGE SCALE GENOMIC DNA]</scope>
    <source>
        <strain evidence="1 2">MEBiC05379</strain>
    </source>
</reference>
<comment type="caution">
    <text evidence="1">The sequence shown here is derived from an EMBL/GenBank/DDBJ whole genome shotgun (WGS) entry which is preliminary data.</text>
</comment>
<accession>A0ABU7XY23</accession>
<name>A0ABU7XY23_9FLAO</name>
<dbReference type="EMBL" id="JAODOP010000004">
    <property type="protein sequence ID" value="MEF3835246.1"/>
    <property type="molecule type" value="Genomic_DNA"/>
</dbReference>
<proteinExistence type="predicted"/>
<evidence type="ECO:0000313" key="1">
    <source>
        <dbReference type="EMBL" id="MEF3835246.1"/>
    </source>
</evidence>
<dbReference type="RefSeq" id="WP_303307538.1">
    <property type="nucleotide sequence ID" value="NZ_JAODOP010000004.1"/>
</dbReference>
<organism evidence="1 2">
    <name type="scientific">Flavivirga spongiicola</name>
    <dbReference type="NCBI Taxonomy" id="421621"/>
    <lineage>
        <taxon>Bacteria</taxon>
        <taxon>Pseudomonadati</taxon>
        <taxon>Bacteroidota</taxon>
        <taxon>Flavobacteriia</taxon>
        <taxon>Flavobacteriales</taxon>
        <taxon>Flavobacteriaceae</taxon>
        <taxon>Flavivirga</taxon>
    </lineage>
</organism>
<sequence>MLIYYTGALNHCDSVIKTERKMLAEGLIGLQAEGQSIALREIKIKEL</sequence>
<protein>
    <submittedName>
        <fullName evidence="1">Uncharacterized protein</fullName>
    </submittedName>
</protein>
<dbReference type="Proteomes" id="UP001337305">
    <property type="component" value="Unassembled WGS sequence"/>
</dbReference>
<evidence type="ECO:0000313" key="2">
    <source>
        <dbReference type="Proteomes" id="UP001337305"/>
    </source>
</evidence>